<dbReference type="Proteomes" id="UP000076632">
    <property type="component" value="Unassembled WGS sequence"/>
</dbReference>
<dbReference type="OrthoDB" id="10050372at2759"/>
<comment type="similarity">
    <text evidence="3">Belongs to the CENP-O/MCM21 family.</text>
</comment>
<feature type="region of interest" description="Disordered" evidence="7">
    <location>
        <begin position="294"/>
        <end position="320"/>
    </location>
</feature>
<evidence type="ECO:0000256" key="4">
    <source>
        <dbReference type="ARBA" id="ARBA00022454"/>
    </source>
</evidence>
<feature type="region of interest" description="Disordered" evidence="7">
    <location>
        <begin position="431"/>
        <end position="463"/>
    </location>
</feature>
<sequence>MATASPLFEPNNDANNTTDEESQLDAEIASIRAQIKHLSQRRNTLTSTLLGSRSTRSLLQRTKDQSASSPSIPAEPESTGSQTPSDKILTTALERASKQAKHSQTSLYRMCAGATMFEVRDPDPHAVDDRKVFGVRLEVCVRDKFLPPYYLLLNRPYAHAPTALRIHRHTVPPCIPLSALAGKYLPAPPSPTASTSTSTSTSTSILPTSDSTPLKPSKSRPQNLPRLVRDLRREIISYHLRRAALETLRDRCGVSTAAVSSNNLFAEFASGSGSSGPSKPSAPLDILNIHSLHDSRDPAATPHHTTTRTPTSENASTSENKIKAISPRDAEITDIQILWTSGRLARIKMQRNGKLVHCVVYGSGSSSGPAVSRSPLFTSPAPAPTGHGHGHNDALLSTNEKGAAAGGGGGAEERTDQEVRNVTMQLSQELQQHANSTKGKGKGKREDKVGGEAEERQRQRDVERKIMSAERIERLGDILVDIERGT</sequence>
<evidence type="ECO:0000256" key="3">
    <source>
        <dbReference type="ARBA" id="ARBA00007321"/>
    </source>
</evidence>
<feature type="compositionally biased region" description="Low complexity" evidence="7">
    <location>
        <begin position="364"/>
        <end position="374"/>
    </location>
</feature>
<evidence type="ECO:0000256" key="5">
    <source>
        <dbReference type="ARBA" id="ARBA00023242"/>
    </source>
</evidence>
<protein>
    <recommendedName>
        <fullName evidence="10">Cenp-O kinetochore centromere component</fullName>
    </recommendedName>
</protein>
<dbReference type="PANTHER" id="PTHR14582">
    <property type="entry name" value="INNER KINETOCHORE SUBUNIT MAL2"/>
    <property type="match status" value="1"/>
</dbReference>
<dbReference type="RefSeq" id="XP_018185981.1">
    <property type="nucleotide sequence ID" value="XM_018336308.1"/>
</dbReference>
<keyword evidence="9" id="KW-1185">Reference proteome</keyword>
<dbReference type="AlphaFoldDB" id="A0A165AG96"/>
<feature type="region of interest" description="Disordered" evidence="7">
    <location>
        <begin position="364"/>
        <end position="413"/>
    </location>
</feature>
<evidence type="ECO:0000256" key="6">
    <source>
        <dbReference type="ARBA" id="ARBA00023328"/>
    </source>
</evidence>
<dbReference type="GO" id="GO:0031511">
    <property type="term" value="C:Mis6-Sim4 complex"/>
    <property type="evidence" value="ECO:0007669"/>
    <property type="project" value="TreeGrafter"/>
</dbReference>
<evidence type="ECO:0008006" key="10">
    <source>
        <dbReference type="Google" id="ProtNLM"/>
    </source>
</evidence>
<feature type="compositionally biased region" description="Low complexity" evidence="7">
    <location>
        <begin position="192"/>
        <end position="213"/>
    </location>
</feature>
<accession>A0A165AG96</accession>
<keyword evidence="4" id="KW-0158">Chromosome</keyword>
<organism evidence="8 9">
    <name type="scientific">Xylona heveae (strain CBS 132557 / TC161)</name>
    <dbReference type="NCBI Taxonomy" id="1328760"/>
    <lineage>
        <taxon>Eukaryota</taxon>
        <taxon>Fungi</taxon>
        <taxon>Dikarya</taxon>
        <taxon>Ascomycota</taxon>
        <taxon>Pezizomycotina</taxon>
        <taxon>Xylonomycetes</taxon>
        <taxon>Xylonales</taxon>
        <taxon>Xylonaceae</taxon>
        <taxon>Xylona</taxon>
    </lineage>
</organism>
<evidence type="ECO:0000256" key="7">
    <source>
        <dbReference type="SAM" id="MobiDB-lite"/>
    </source>
</evidence>
<feature type="region of interest" description="Disordered" evidence="7">
    <location>
        <begin position="188"/>
        <end position="226"/>
    </location>
</feature>
<comment type="subcellular location">
    <subcellularLocation>
        <location evidence="2">Chromosome</location>
        <location evidence="2">Centromere</location>
    </subcellularLocation>
    <subcellularLocation>
        <location evidence="1">Nucleus</location>
    </subcellularLocation>
</comment>
<keyword evidence="6" id="KW-0137">Centromere</keyword>
<feature type="compositionally biased region" description="Low complexity" evidence="7">
    <location>
        <begin position="298"/>
        <end position="311"/>
    </location>
</feature>
<feature type="region of interest" description="Disordered" evidence="7">
    <location>
        <begin position="47"/>
        <end position="85"/>
    </location>
</feature>
<dbReference type="GeneID" id="28901445"/>
<name>A0A165AG96_XYLHT</name>
<evidence type="ECO:0000256" key="2">
    <source>
        <dbReference type="ARBA" id="ARBA00004584"/>
    </source>
</evidence>
<proteinExistence type="inferred from homology"/>
<keyword evidence="5" id="KW-0539">Nucleus</keyword>
<dbReference type="STRING" id="1328760.A0A165AG96"/>
<dbReference type="GO" id="GO:0005634">
    <property type="term" value="C:nucleus"/>
    <property type="evidence" value="ECO:0007669"/>
    <property type="project" value="UniProtKB-SubCell"/>
</dbReference>
<evidence type="ECO:0000256" key="1">
    <source>
        <dbReference type="ARBA" id="ARBA00004123"/>
    </source>
</evidence>
<evidence type="ECO:0000313" key="9">
    <source>
        <dbReference type="Proteomes" id="UP000076632"/>
    </source>
</evidence>
<evidence type="ECO:0000313" key="8">
    <source>
        <dbReference type="EMBL" id="KZF20426.1"/>
    </source>
</evidence>
<reference evidence="8 9" key="1">
    <citation type="journal article" date="2016" name="Fungal Biol.">
        <title>The genome of Xylona heveae provides a window into fungal endophytism.</title>
        <authorList>
            <person name="Gazis R."/>
            <person name="Kuo A."/>
            <person name="Riley R."/>
            <person name="LaButti K."/>
            <person name="Lipzen A."/>
            <person name="Lin J."/>
            <person name="Amirebrahimi M."/>
            <person name="Hesse C.N."/>
            <person name="Spatafora J.W."/>
            <person name="Henrissat B."/>
            <person name="Hainaut M."/>
            <person name="Grigoriev I.V."/>
            <person name="Hibbett D.S."/>
        </authorList>
    </citation>
    <scope>NUCLEOTIDE SEQUENCE [LARGE SCALE GENOMIC DNA]</scope>
    <source>
        <strain evidence="8 9">TC161</strain>
    </source>
</reference>
<dbReference type="InterPro" id="IPR018464">
    <property type="entry name" value="CENP-O"/>
</dbReference>
<dbReference type="InParanoid" id="A0A165AG96"/>
<feature type="region of interest" description="Disordered" evidence="7">
    <location>
        <begin position="1"/>
        <end position="24"/>
    </location>
</feature>
<dbReference type="EMBL" id="KV407463">
    <property type="protein sequence ID" value="KZF20426.1"/>
    <property type="molecule type" value="Genomic_DNA"/>
</dbReference>
<feature type="compositionally biased region" description="Basic and acidic residues" evidence="7">
    <location>
        <begin position="444"/>
        <end position="463"/>
    </location>
</feature>
<dbReference type="Pfam" id="PF09496">
    <property type="entry name" value="CENP-O"/>
    <property type="match status" value="1"/>
</dbReference>
<gene>
    <name evidence="8" type="ORF">L228DRAFT_285133</name>
</gene>
<feature type="compositionally biased region" description="Low complexity" evidence="7">
    <location>
        <begin position="47"/>
        <end position="78"/>
    </location>
</feature>
<dbReference type="PANTHER" id="PTHR14582:SF1">
    <property type="entry name" value="CENTROMERE PROTEIN O"/>
    <property type="match status" value="1"/>
</dbReference>